<evidence type="ECO:0000256" key="2">
    <source>
        <dbReference type="ARBA" id="ARBA00022741"/>
    </source>
</evidence>
<dbReference type="Gene3D" id="3.40.50.300">
    <property type="entry name" value="P-loop containing nucleotide triphosphate hydrolases"/>
    <property type="match status" value="1"/>
</dbReference>
<evidence type="ECO:0000256" key="4">
    <source>
        <dbReference type="SAM" id="MobiDB-lite"/>
    </source>
</evidence>
<dbReference type="InterPro" id="IPR044974">
    <property type="entry name" value="Disease_R_plants"/>
</dbReference>
<dbReference type="InterPro" id="IPR055414">
    <property type="entry name" value="LRR_R13L4/SHOC2-like"/>
</dbReference>
<dbReference type="FunFam" id="1.10.8.430:FF:000003">
    <property type="entry name" value="Probable disease resistance protein At5g66910"/>
    <property type="match status" value="1"/>
</dbReference>
<evidence type="ECO:0000259" key="6">
    <source>
        <dbReference type="Pfam" id="PF18052"/>
    </source>
</evidence>
<dbReference type="InterPro" id="IPR036388">
    <property type="entry name" value="WH-like_DNA-bd_sf"/>
</dbReference>
<keyword evidence="3" id="KW-0611">Plant defense</keyword>
<dbReference type="Pfam" id="PF00931">
    <property type="entry name" value="NB-ARC"/>
    <property type="match status" value="1"/>
</dbReference>
<proteinExistence type="predicted"/>
<dbReference type="Gene3D" id="1.20.5.4130">
    <property type="match status" value="1"/>
</dbReference>
<organism evidence="9 10">
    <name type="scientific">Dillenia turbinata</name>
    <dbReference type="NCBI Taxonomy" id="194707"/>
    <lineage>
        <taxon>Eukaryota</taxon>
        <taxon>Viridiplantae</taxon>
        <taxon>Streptophyta</taxon>
        <taxon>Embryophyta</taxon>
        <taxon>Tracheophyta</taxon>
        <taxon>Spermatophyta</taxon>
        <taxon>Magnoliopsida</taxon>
        <taxon>eudicotyledons</taxon>
        <taxon>Gunneridae</taxon>
        <taxon>Pentapetalae</taxon>
        <taxon>Dilleniales</taxon>
        <taxon>Dilleniaceae</taxon>
        <taxon>Dillenia</taxon>
    </lineage>
</organism>
<evidence type="ECO:0000259" key="8">
    <source>
        <dbReference type="Pfam" id="PF23598"/>
    </source>
</evidence>
<accession>A0AAN8ZLX3</accession>
<dbReference type="PRINTS" id="PR00364">
    <property type="entry name" value="DISEASERSIST"/>
</dbReference>
<dbReference type="InterPro" id="IPR058922">
    <property type="entry name" value="WHD_DRP"/>
</dbReference>
<feature type="region of interest" description="Disordered" evidence="4">
    <location>
        <begin position="144"/>
        <end position="169"/>
    </location>
</feature>
<gene>
    <name evidence="9" type="ORF">RJ641_013983</name>
</gene>
<keyword evidence="10" id="KW-1185">Reference proteome</keyword>
<dbReference type="PANTHER" id="PTHR23155">
    <property type="entry name" value="DISEASE RESISTANCE PROTEIN RP"/>
    <property type="match status" value="1"/>
</dbReference>
<dbReference type="PANTHER" id="PTHR23155:SF1185">
    <property type="entry name" value="DISEASE RESISTANCE RPP8-LIKE PROTEIN 3-RELATED"/>
    <property type="match status" value="1"/>
</dbReference>
<feature type="domain" description="Disease resistance N-terminal" evidence="6">
    <location>
        <begin position="9"/>
        <end position="93"/>
    </location>
</feature>
<feature type="compositionally biased region" description="Basic and acidic residues" evidence="4">
    <location>
        <begin position="152"/>
        <end position="169"/>
    </location>
</feature>
<dbReference type="CDD" id="cd14798">
    <property type="entry name" value="RX-CC_like"/>
    <property type="match status" value="1"/>
</dbReference>
<evidence type="ECO:0000256" key="3">
    <source>
        <dbReference type="ARBA" id="ARBA00022821"/>
    </source>
</evidence>
<dbReference type="InterPro" id="IPR038005">
    <property type="entry name" value="RX-like_CC"/>
</dbReference>
<dbReference type="Pfam" id="PF23598">
    <property type="entry name" value="LRR_14"/>
    <property type="match status" value="1"/>
</dbReference>
<dbReference type="InterPro" id="IPR041118">
    <property type="entry name" value="Rx_N"/>
</dbReference>
<evidence type="ECO:0000256" key="1">
    <source>
        <dbReference type="ARBA" id="ARBA00022737"/>
    </source>
</evidence>
<dbReference type="Pfam" id="PF18052">
    <property type="entry name" value="Rx_N"/>
    <property type="match status" value="1"/>
</dbReference>
<dbReference type="InterPro" id="IPR027417">
    <property type="entry name" value="P-loop_NTPase"/>
</dbReference>
<dbReference type="EMBL" id="JBAMMX010000002">
    <property type="protein sequence ID" value="KAK6946439.1"/>
    <property type="molecule type" value="Genomic_DNA"/>
</dbReference>
<evidence type="ECO:0000313" key="9">
    <source>
        <dbReference type="EMBL" id="KAK6946439.1"/>
    </source>
</evidence>
<dbReference type="InterPro" id="IPR042197">
    <property type="entry name" value="Apaf_helical"/>
</dbReference>
<dbReference type="Gene3D" id="1.10.10.10">
    <property type="entry name" value="Winged helix-like DNA-binding domain superfamily/Winged helix DNA-binding domain"/>
    <property type="match status" value="1"/>
</dbReference>
<reference evidence="9 10" key="1">
    <citation type="submission" date="2023-12" db="EMBL/GenBank/DDBJ databases">
        <title>A high-quality genome assembly for Dillenia turbinata (Dilleniales).</title>
        <authorList>
            <person name="Chanderbali A."/>
        </authorList>
    </citation>
    <scope>NUCLEOTIDE SEQUENCE [LARGE SCALE GENOMIC DNA]</scope>
    <source>
        <strain evidence="9">LSX21</strain>
        <tissue evidence="9">Leaf</tissue>
    </source>
</reference>
<dbReference type="AlphaFoldDB" id="A0AAN8ZLX3"/>
<evidence type="ECO:0000313" key="10">
    <source>
        <dbReference type="Proteomes" id="UP001370490"/>
    </source>
</evidence>
<dbReference type="FunFam" id="1.10.10.10:FF:000322">
    <property type="entry name" value="Probable disease resistance protein At1g63360"/>
    <property type="match status" value="1"/>
</dbReference>
<dbReference type="InterPro" id="IPR002182">
    <property type="entry name" value="NB-ARC"/>
</dbReference>
<dbReference type="Gene3D" id="1.10.8.430">
    <property type="entry name" value="Helical domain of apoptotic protease-activating factors"/>
    <property type="match status" value="1"/>
</dbReference>
<dbReference type="GO" id="GO:0043531">
    <property type="term" value="F:ADP binding"/>
    <property type="evidence" value="ECO:0007669"/>
    <property type="project" value="InterPro"/>
</dbReference>
<evidence type="ECO:0000259" key="5">
    <source>
        <dbReference type="Pfam" id="PF00931"/>
    </source>
</evidence>
<keyword evidence="1" id="KW-0677">Repeat</keyword>
<comment type="caution">
    <text evidence="9">The sequence shown here is derived from an EMBL/GenBank/DDBJ whole genome shotgun (WGS) entry which is preliminary data.</text>
</comment>
<feature type="domain" description="NB-ARC" evidence="5">
    <location>
        <begin position="177"/>
        <end position="348"/>
    </location>
</feature>
<dbReference type="FunFam" id="3.40.50.300:FF:001091">
    <property type="entry name" value="Probable disease resistance protein At1g61300"/>
    <property type="match status" value="1"/>
</dbReference>
<dbReference type="Proteomes" id="UP001370490">
    <property type="component" value="Unassembled WGS sequence"/>
</dbReference>
<dbReference type="InterPro" id="IPR032675">
    <property type="entry name" value="LRR_dom_sf"/>
</dbReference>
<sequence>MTDSMVQAVVSPVIERIMDQLSNEFKFLRAVSGQVQALQDELKWIQSFLGDADAIKHLEESQQLRAIISQFRDIAYDSEDIIDTYILKVASLSRGGRGGLIGFLKKPASIFKKYHYIHHVGNKIEAINARISRIQKNLPPYTVQDVAGASTESRRSRQDRRRSYAHEEEEHVVGLDDDIDTLVRELNNEEADARVVSIVGIGGSGKTTLTRRLYNHVLVKKHFECRSWVSISQQWDSRDVLQSILIQTSSPTKEERELIDKMKNEELVDKLYCFLEERLYLLVLDDIWETKAWDELSHAFPRGKVGSKLILTTRNHYVPRQADPHCVVHEPRSLTDDEAWELLCKKTKINKESTCQEVTELCKLGKEMVKRCGGLPLAVVVLGGLLAARKSLQEWKKLHQNIGLQLRAAGKEGAQQEGKVLSVLELSYDDLPYRLKPCFLYLGLFPEDADIRAKQMIRMWIAEGFILSSKIDREHTMESAGEEWLEELIERSMIQVGARDTDGRVKTCRMHDLIRDLCLEKAREENFFEILSPSLPSNPKGLSSIHETNASKARRIALHASNDSAFTRHFLLENRNFGIRSLLYFGSELELSDSEWETVCTNLPLIKVLRLQKVKFDKNKLPKQIGNLLHLKYLGLIECGLGRIPQSLGNLQNLQILDCYKNFNEFHCLNVLQKMEQLRYVCVWYLKGKSKEFRVGALKNLRCLEMVEAGSWMFRDLQHLTSLEKLAVWGMETAEQADAVLQSPCISLDCLRSLRLELMPGNNEFLSLEPLSHCGRLSKLFIRGKIREIRQREALAAGEPSKRPQNEGQFLLPLQLQLPPNLTKLTLEYSGLEKQDPLAVLEKLPCLKFLDLGRNSFLGTKMTCSANGFPQLQYLKFVEFTKLEEWIVEKGAMPCLTHLELYRCISFRTIPEGLRFISSLKELVIVDERKEFLDRLRKVKTRGDETWTSTTTTSQEAGEDFNKIQHIPQVVLGKW</sequence>
<dbReference type="GO" id="GO:0098542">
    <property type="term" value="P:defense response to other organism"/>
    <property type="evidence" value="ECO:0007669"/>
    <property type="project" value="TreeGrafter"/>
</dbReference>
<dbReference type="SUPFAM" id="SSF52540">
    <property type="entry name" value="P-loop containing nucleoside triphosphate hydrolases"/>
    <property type="match status" value="1"/>
</dbReference>
<protein>
    <submittedName>
        <fullName evidence="9">NB-ARC</fullName>
    </submittedName>
</protein>
<name>A0AAN8ZLX3_9MAGN</name>
<feature type="domain" description="Disease resistance protein winged helix" evidence="7">
    <location>
        <begin position="444"/>
        <end position="518"/>
    </location>
</feature>
<keyword evidence="2" id="KW-0547">Nucleotide-binding</keyword>
<dbReference type="Pfam" id="PF23559">
    <property type="entry name" value="WHD_DRP"/>
    <property type="match status" value="1"/>
</dbReference>
<dbReference type="Gene3D" id="3.80.10.10">
    <property type="entry name" value="Ribonuclease Inhibitor"/>
    <property type="match status" value="2"/>
</dbReference>
<dbReference type="SUPFAM" id="SSF52058">
    <property type="entry name" value="L domain-like"/>
    <property type="match status" value="1"/>
</dbReference>
<feature type="domain" description="Disease resistance R13L4/SHOC-2-like LRR" evidence="8">
    <location>
        <begin position="579"/>
        <end position="925"/>
    </location>
</feature>
<evidence type="ECO:0000259" key="7">
    <source>
        <dbReference type="Pfam" id="PF23559"/>
    </source>
</evidence>